<evidence type="ECO:0000313" key="2">
    <source>
        <dbReference type="EMBL" id="AEO33292.1"/>
    </source>
</evidence>
<dbReference type="EMBL" id="JO841675">
    <property type="protein sequence ID" value="AEO33292.1"/>
    <property type="molecule type" value="mRNA"/>
</dbReference>
<reference evidence="2" key="1">
    <citation type="journal article" date="2011" name="PLoS ONE">
        <title>A deep insight into the sialotranscriptome of the gulf coast tick, Amblyomma maculatum.</title>
        <authorList>
            <person name="Karim S."/>
            <person name="Singh P."/>
            <person name="Ribeiro J.M."/>
        </authorList>
    </citation>
    <scope>NUCLEOTIDE SEQUENCE</scope>
    <source>
        <tissue evidence="2">Salivary gland</tissue>
    </source>
</reference>
<protein>
    <recommendedName>
        <fullName evidence="1">MD-2-related lipid-recognition domain-containing protein</fullName>
    </recommendedName>
</protein>
<dbReference type="InterPro" id="IPR003172">
    <property type="entry name" value="ML_dom"/>
</dbReference>
<dbReference type="Pfam" id="PF02221">
    <property type="entry name" value="E1_DerP2_DerF2"/>
    <property type="match status" value="1"/>
</dbReference>
<name>G3MIH4_AMBMU</name>
<accession>G3MIH4</accession>
<evidence type="ECO:0000259" key="1">
    <source>
        <dbReference type="Pfam" id="PF02221"/>
    </source>
</evidence>
<feature type="domain" description="MD-2-related lipid-recognition" evidence="1">
    <location>
        <begin position="19"/>
        <end position="123"/>
    </location>
</feature>
<feature type="non-terminal residue" evidence="2">
    <location>
        <position position="1"/>
    </location>
</feature>
<dbReference type="Gene3D" id="2.60.40.770">
    <property type="match status" value="1"/>
</dbReference>
<organism evidence="2">
    <name type="scientific">Amblyomma maculatum</name>
    <name type="common">Gulf Coast tick</name>
    <dbReference type="NCBI Taxonomy" id="34609"/>
    <lineage>
        <taxon>Eukaryota</taxon>
        <taxon>Metazoa</taxon>
        <taxon>Ecdysozoa</taxon>
        <taxon>Arthropoda</taxon>
        <taxon>Chelicerata</taxon>
        <taxon>Arachnida</taxon>
        <taxon>Acari</taxon>
        <taxon>Parasitiformes</taxon>
        <taxon>Ixodida</taxon>
        <taxon>Ixodoidea</taxon>
        <taxon>Ixodidae</taxon>
        <taxon>Amblyomminae</taxon>
        <taxon>Amblyomma</taxon>
    </lineage>
</organism>
<dbReference type="SUPFAM" id="SSF81296">
    <property type="entry name" value="E set domains"/>
    <property type="match status" value="1"/>
</dbReference>
<dbReference type="InterPro" id="IPR014756">
    <property type="entry name" value="Ig_E-set"/>
</dbReference>
<proteinExistence type="evidence at transcript level"/>
<sequence length="158" mass="17991">VITASFIVLSKPCPVKNFSLQINDCNYDKCLLNRSMPLNITFTLTSNQNTRSAFLHAAISSWADIMMPFPWLDSNLCDRLSCPLIKDKSYSWTMKMMKPGFVNPGERTLLLKSVGDKGTFLLCQPQRHAGIRLHLYEFLHEVICRTLCDSKRGIFISV</sequence>
<dbReference type="AlphaFoldDB" id="G3MIH4"/>